<dbReference type="InterPro" id="IPR005467">
    <property type="entry name" value="His_kinase_dom"/>
</dbReference>
<dbReference type="AlphaFoldDB" id="A0AAU9JK32"/>
<keyword evidence="1 2" id="KW-0597">Phosphoprotein</keyword>
<keyword evidence="3" id="KW-0472">Membrane</keyword>
<feature type="domain" description="Response regulatory" evidence="5">
    <location>
        <begin position="596"/>
        <end position="721"/>
    </location>
</feature>
<dbReference type="Gene3D" id="3.40.50.2300">
    <property type="match status" value="1"/>
</dbReference>
<feature type="transmembrane region" description="Helical" evidence="3">
    <location>
        <begin position="55"/>
        <end position="73"/>
    </location>
</feature>
<dbReference type="SMART" id="SM00387">
    <property type="entry name" value="HATPase_c"/>
    <property type="match status" value="1"/>
</dbReference>
<dbReference type="InterPro" id="IPR050956">
    <property type="entry name" value="2C_system_His_kinase"/>
</dbReference>
<sequence length="723" mass="82767">MEKLHRIWWQEEVIEKYKVLQKFLYSRLLLVVSFWVVLWVAQIAVPIKWLRLESIHFVYGISQLATCFLVKLVENKEERWKSILAVILAECNCIGWWVMGLYGYKSSRVLLSNLSLTCINICEWPFIHASWLRILILCKHLLLWHYIGYYYGEIENTGDTMPHLMAFMIIILCDNHCSLQRKNSFERFISRKNLENAEKRLSVIFNLFPDGFLILSKEKLILYSNQILTTLLLCNLNQVIQKLTSIEYSQDKKYSHLSNSNKLIDDINLVHNLQINQQVILGLSQSQNMNLEWKAQKILWDEGEEATLLIVANANHIIELEQTISDNKLKNVLLRSVSHELRTPLNAIISLSNSLSNEREIAINKEMNTKLNIISVSSKLLLSLVNDLLDYSRFLAGAFSIQKSMFLIRNAIYEAVQLVKLQADQKKLKIFVRIDPNIPDSCYSDSLRLSQILLNLLSNALKFTFEGYIEVCCLLNSTGKVQIIVNDTGIGIENSRMSNIFKEFNTLTNPIINPSGCGLGLFISNLIAKELGNEPIKVQSAPGKGSSFCFFVDIFEENPSIENANFEELPEYLVPEEAPSIKIKDFNEYIEKEYPKVLIVDDNDFNRIALGDLLRHYGILYDESCTGKQAVKKVEEANGKNKPYKVVVMDGSMPELNGWDATKLIYQLFYEGKILILPSIIGYTAFTSEMDISLCINAGMKECLIKPCNPGVLIEKVSKYLSL</sequence>
<dbReference type="PANTHER" id="PTHR43719">
    <property type="entry name" value="TWO-COMPONENT HISTIDINE KINASE"/>
    <property type="match status" value="1"/>
</dbReference>
<dbReference type="Pfam" id="PF00512">
    <property type="entry name" value="HisKA"/>
    <property type="match status" value="1"/>
</dbReference>
<dbReference type="PROSITE" id="PS50110">
    <property type="entry name" value="RESPONSE_REGULATORY"/>
    <property type="match status" value="1"/>
</dbReference>
<feature type="transmembrane region" description="Helical" evidence="3">
    <location>
        <begin position="85"/>
        <end position="104"/>
    </location>
</feature>
<dbReference type="CDD" id="cd17546">
    <property type="entry name" value="REC_hyHK_CKI1_RcsC-like"/>
    <property type="match status" value="1"/>
</dbReference>
<dbReference type="SUPFAM" id="SSF55874">
    <property type="entry name" value="ATPase domain of HSP90 chaperone/DNA topoisomerase II/histidine kinase"/>
    <property type="match status" value="1"/>
</dbReference>
<evidence type="ECO:0000313" key="7">
    <source>
        <dbReference type="Proteomes" id="UP001162131"/>
    </source>
</evidence>
<dbReference type="SUPFAM" id="SSF47384">
    <property type="entry name" value="Homodimeric domain of signal transducing histidine kinase"/>
    <property type="match status" value="1"/>
</dbReference>
<comment type="caution">
    <text evidence="6">The sequence shown here is derived from an EMBL/GenBank/DDBJ whole genome shotgun (WGS) entry which is preliminary data.</text>
</comment>
<dbReference type="InterPro" id="IPR036890">
    <property type="entry name" value="HATPase_C_sf"/>
</dbReference>
<gene>
    <name evidence="6" type="ORF">BSTOLATCC_MIC43290</name>
</gene>
<dbReference type="SUPFAM" id="SSF52172">
    <property type="entry name" value="CheY-like"/>
    <property type="match status" value="1"/>
</dbReference>
<dbReference type="Pfam" id="PF02518">
    <property type="entry name" value="HATPase_c"/>
    <property type="match status" value="1"/>
</dbReference>
<evidence type="ECO:0000256" key="3">
    <source>
        <dbReference type="SAM" id="Phobius"/>
    </source>
</evidence>
<feature type="modified residue" description="4-aspartylphosphate" evidence="2">
    <location>
        <position position="650"/>
    </location>
</feature>
<evidence type="ECO:0000256" key="2">
    <source>
        <dbReference type="PROSITE-ProRule" id="PRU00169"/>
    </source>
</evidence>
<dbReference type="Proteomes" id="UP001162131">
    <property type="component" value="Unassembled WGS sequence"/>
</dbReference>
<evidence type="ECO:0000313" key="6">
    <source>
        <dbReference type="EMBL" id="CAG9327250.1"/>
    </source>
</evidence>
<feature type="domain" description="Histidine kinase" evidence="4">
    <location>
        <begin position="336"/>
        <end position="556"/>
    </location>
</feature>
<dbReference type="SMART" id="SM00388">
    <property type="entry name" value="HisKA"/>
    <property type="match status" value="1"/>
</dbReference>
<dbReference type="PROSITE" id="PS50109">
    <property type="entry name" value="HIS_KIN"/>
    <property type="match status" value="1"/>
</dbReference>
<dbReference type="Gene3D" id="1.10.287.130">
    <property type="match status" value="1"/>
</dbReference>
<proteinExistence type="predicted"/>
<name>A0AAU9JK32_9CILI</name>
<dbReference type="InterPro" id="IPR036097">
    <property type="entry name" value="HisK_dim/P_sf"/>
</dbReference>
<dbReference type="InterPro" id="IPR004358">
    <property type="entry name" value="Sig_transdc_His_kin-like_C"/>
</dbReference>
<evidence type="ECO:0000259" key="5">
    <source>
        <dbReference type="PROSITE" id="PS50110"/>
    </source>
</evidence>
<feature type="transmembrane region" description="Helical" evidence="3">
    <location>
        <begin position="28"/>
        <end position="49"/>
    </location>
</feature>
<organism evidence="6 7">
    <name type="scientific">Blepharisma stoltei</name>
    <dbReference type="NCBI Taxonomy" id="1481888"/>
    <lineage>
        <taxon>Eukaryota</taxon>
        <taxon>Sar</taxon>
        <taxon>Alveolata</taxon>
        <taxon>Ciliophora</taxon>
        <taxon>Postciliodesmatophora</taxon>
        <taxon>Heterotrichea</taxon>
        <taxon>Heterotrichida</taxon>
        <taxon>Blepharismidae</taxon>
        <taxon>Blepharisma</taxon>
    </lineage>
</organism>
<dbReference type="PRINTS" id="PR00344">
    <property type="entry name" value="BCTRLSENSOR"/>
</dbReference>
<dbReference type="InterPro" id="IPR011006">
    <property type="entry name" value="CheY-like_superfamily"/>
</dbReference>
<dbReference type="Gene3D" id="3.30.565.10">
    <property type="entry name" value="Histidine kinase-like ATPase, C-terminal domain"/>
    <property type="match status" value="1"/>
</dbReference>
<dbReference type="InterPro" id="IPR001789">
    <property type="entry name" value="Sig_transdc_resp-reg_receiver"/>
</dbReference>
<evidence type="ECO:0000256" key="1">
    <source>
        <dbReference type="ARBA" id="ARBA00022553"/>
    </source>
</evidence>
<dbReference type="EMBL" id="CAJZBQ010000043">
    <property type="protein sequence ID" value="CAG9327250.1"/>
    <property type="molecule type" value="Genomic_DNA"/>
</dbReference>
<dbReference type="Pfam" id="PF00072">
    <property type="entry name" value="Response_reg"/>
    <property type="match status" value="1"/>
</dbReference>
<dbReference type="GO" id="GO:0000155">
    <property type="term" value="F:phosphorelay sensor kinase activity"/>
    <property type="evidence" value="ECO:0007669"/>
    <property type="project" value="InterPro"/>
</dbReference>
<accession>A0AAU9JK32</accession>
<dbReference type="PANTHER" id="PTHR43719:SF28">
    <property type="entry name" value="PEROXIDE STRESS-ACTIVATED HISTIDINE KINASE MAK1-RELATED"/>
    <property type="match status" value="1"/>
</dbReference>
<evidence type="ECO:0000259" key="4">
    <source>
        <dbReference type="PROSITE" id="PS50109"/>
    </source>
</evidence>
<dbReference type="InterPro" id="IPR003661">
    <property type="entry name" value="HisK_dim/P_dom"/>
</dbReference>
<dbReference type="SMART" id="SM00448">
    <property type="entry name" value="REC"/>
    <property type="match status" value="1"/>
</dbReference>
<keyword evidence="3" id="KW-1133">Transmembrane helix</keyword>
<dbReference type="CDD" id="cd00082">
    <property type="entry name" value="HisKA"/>
    <property type="match status" value="1"/>
</dbReference>
<keyword evidence="7" id="KW-1185">Reference proteome</keyword>
<dbReference type="InterPro" id="IPR003594">
    <property type="entry name" value="HATPase_dom"/>
</dbReference>
<reference evidence="6" key="1">
    <citation type="submission" date="2021-09" db="EMBL/GenBank/DDBJ databases">
        <authorList>
            <consortium name="AG Swart"/>
            <person name="Singh M."/>
            <person name="Singh A."/>
            <person name="Seah K."/>
            <person name="Emmerich C."/>
        </authorList>
    </citation>
    <scope>NUCLEOTIDE SEQUENCE</scope>
    <source>
        <strain evidence="6">ATCC30299</strain>
    </source>
</reference>
<protein>
    <recommendedName>
        <fullName evidence="8">Histidine kinase</fullName>
    </recommendedName>
</protein>
<evidence type="ECO:0008006" key="8">
    <source>
        <dbReference type="Google" id="ProtNLM"/>
    </source>
</evidence>
<keyword evidence="3" id="KW-0812">Transmembrane</keyword>